<dbReference type="GO" id="GO:0006508">
    <property type="term" value="P:proteolysis"/>
    <property type="evidence" value="ECO:0007669"/>
    <property type="project" value="TreeGrafter"/>
</dbReference>
<name>L0NCP2_9HYPH</name>
<dbReference type="InterPro" id="IPR027417">
    <property type="entry name" value="P-loop_NTPase"/>
</dbReference>
<dbReference type="Proteomes" id="UP000010792">
    <property type="component" value="Chromosome"/>
</dbReference>
<dbReference type="PANTHER" id="PTHR23076:SF97">
    <property type="entry name" value="ATP-DEPENDENT ZINC METALLOPROTEASE YME1L1"/>
    <property type="match status" value="1"/>
</dbReference>
<dbReference type="GO" id="GO:0005524">
    <property type="term" value="F:ATP binding"/>
    <property type="evidence" value="ECO:0007669"/>
    <property type="project" value="UniProtKB-KW"/>
</dbReference>
<evidence type="ECO:0000256" key="2">
    <source>
        <dbReference type="SAM" id="MobiDB-lite"/>
    </source>
</evidence>
<dbReference type="CDD" id="cd19481">
    <property type="entry name" value="RecA-like_protease"/>
    <property type="match status" value="1"/>
</dbReference>
<dbReference type="Gene3D" id="3.40.50.300">
    <property type="entry name" value="P-loop containing nucleotide triphosphate hydrolases"/>
    <property type="match status" value="1"/>
</dbReference>
<dbReference type="InterPro" id="IPR003593">
    <property type="entry name" value="AAA+_ATPase"/>
</dbReference>
<gene>
    <name evidence="4" type="ORF">NT26_0368</name>
</gene>
<accession>L0NCP2</accession>
<dbReference type="STRING" id="1125847.NT26_0368"/>
<dbReference type="PROSITE" id="PS00674">
    <property type="entry name" value="AAA"/>
    <property type="match status" value="1"/>
</dbReference>
<feature type="region of interest" description="Disordered" evidence="2">
    <location>
        <begin position="1"/>
        <end position="26"/>
    </location>
</feature>
<dbReference type="GO" id="GO:0004176">
    <property type="term" value="F:ATP-dependent peptidase activity"/>
    <property type="evidence" value="ECO:0007669"/>
    <property type="project" value="TreeGrafter"/>
</dbReference>
<evidence type="ECO:0000313" key="5">
    <source>
        <dbReference type="Proteomes" id="UP000010792"/>
    </source>
</evidence>
<feature type="compositionally biased region" description="Pro residues" evidence="2">
    <location>
        <begin position="1"/>
        <end position="13"/>
    </location>
</feature>
<dbReference type="SMART" id="SM00382">
    <property type="entry name" value="AAA"/>
    <property type="match status" value="1"/>
</dbReference>
<evidence type="ECO:0000259" key="3">
    <source>
        <dbReference type="SMART" id="SM00382"/>
    </source>
</evidence>
<dbReference type="AlphaFoldDB" id="L0NCP2"/>
<organism evidence="4 5">
    <name type="scientific">Pseudorhizobium banfieldiae</name>
    <dbReference type="NCBI Taxonomy" id="1125847"/>
    <lineage>
        <taxon>Bacteria</taxon>
        <taxon>Pseudomonadati</taxon>
        <taxon>Pseudomonadota</taxon>
        <taxon>Alphaproteobacteria</taxon>
        <taxon>Hyphomicrobiales</taxon>
        <taxon>Rhizobiaceae</taxon>
        <taxon>Rhizobium/Agrobacterium group</taxon>
        <taxon>Pseudorhizobium</taxon>
    </lineage>
</organism>
<evidence type="ECO:0000256" key="1">
    <source>
        <dbReference type="RuleBase" id="RU003651"/>
    </source>
</evidence>
<reference evidence="4 5" key="1">
    <citation type="journal article" date="2013" name="Genome Biol. Evol.">
        <title>Life in an arsenic-containing gold mine: genome and physiology of the autotrophic arsenite-oxidizing bacterium rhizobium sp. NT-26.</title>
        <authorList>
            <person name="Andres J."/>
            <person name="Arsene-Ploetze F."/>
            <person name="Barbe V."/>
            <person name="Brochier-Armanet C."/>
            <person name="Cleiss-Arnold J."/>
            <person name="Coppee J.Y."/>
            <person name="Dillies M.A."/>
            <person name="Geist"/>
            <person name="L"/>
            <person name="Joublin A."/>
            <person name="Koechler S."/>
            <person name="Lassalle F."/>
            <person name="Marchal M."/>
            <person name="Medigue C."/>
            <person name="Muller D."/>
            <person name="Nesme X."/>
            <person name="Plewniak F."/>
            <person name="Proux C."/>
            <person name="Ramirez-Bahena M.H."/>
            <person name="Schenowitz C."/>
            <person name="Sismeiro O."/>
            <person name="Vallenet D."/>
            <person name="Santini J.M."/>
            <person name="Bertin P.N."/>
        </authorList>
    </citation>
    <scope>NUCLEOTIDE SEQUENCE [LARGE SCALE GENOMIC DNA]</scope>
    <source>
        <strain evidence="4 5">NT-26</strain>
    </source>
</reference>
<keyword evidence="1" id="KW-0547">Nucleotide-binding</keyword>
<dbReference type="Pfam" id="PF00004">
    <property type="entry name" value="AAA"/>
    <property type="match status" value="1"/>
</dbReference>
<dbReference type="PANTHER" id="PTHR23076">
    <property type="entry name" value="METALLOPROTEASE M41 FTSH"/>
    <property type="match status" value="1"/>
</dbReference>
<dbReference type="GO" id="GO:0016887">
    <property type="term" value="F:ATP hydrolysis activity"/>
    <property type="evidence" value="ECO:0007669"/>
    <property type="project" value="InterPro"/>
</dbReference>
<dbReference type="EMBL" id="FO082820">
    <property type="protein sequence ID" value="CCF18092.1"/>
    <property type="molecule type" value="Genomic_DNA"/>
</dbReference>
<feature type="domain" description="AAA+ ATPase" evidence="3">
    <location>
        <begin position="455"/>
        <end position="594"/>
    </location>
</feature>
<keyword evidence="1" id="KW-0067">ATP-binding</keyword>
<comment type="similarity">
    <text evidence="1">Belongs to the AAA ATPase family.</text>
</comment>
<dbReference type="KEGG" id="rht:NT26_0368"/>
<keyword evidence="5" id="KW-1185">Reference proteome</keyword>
<feature type="compositionally biased region" description="Pro residues" evidence="2">
    <location>
        <begin position="409"/>
        <end position="418"/>
    </location>
</feature>
<proteinExistence type="inferred from homology"/>
<protein>
    <recommendedName>
        <fullName evidence="3">AAA+ ATPase domain-containing protein</fullName>
    </recommendedName>
</protein>
<dbReference type="OrthoDB" id="9809379at2"/>
<dbReference type="GO" id="GO:0005886">
    <property type="term" value="C:plasma membrane"/>
    <property type="evidence" value="ECO:0007669"/>
    <property type="project" value="TreeGrafter"/>
</dbReference>
<dbReference type="GO" id="GO:0030163">
    <property type="term" value="P:protein catabolic process"/>
    <property type="evidence" value="ECO:0007669"/>
    <property type="project" value="TreeGrafter"/>
</dbReference>
<dbReference type="InterPro" id="IPR003960">
    <property type="entry name" value="ATPase_AAA_CS"/>
</dbReference>
<feature type="compositionally biased region" description="Low complexity" evidence="2">
    <location>
        <begin position="376"/>
        <end position="387"/>
    </location>
</feature>
<sequence length="631" mass="68429">MPNPAKPAVPPPDTGDDTLTHRERSGTSAERIANHLMRRIRHEQLWKRVEVARSLELLVPIRVSINGYSLRRYIVARDHGLSGKPIADLAVLRRMFLSGRRAVGQEQEIPGEGLTPAGEAEALAAEGCGHIEWPYLLALLNGLPSVDETANLVVVRLLSRALAECGLPKSSMLSRLSQPGSLILIRSEVEGFAERLVELLKAGVLFDRRTRIERQGSPASTGRNMGIRPDRTIRLINDEDLGDTEHRELEQQAAEALSRGSQVLVLHGAGIIVPPALLAAADLELTIRPIDLHVIQPLLDRLHDGKGGEASLLTPAELSLRRLDHLVLALRPSRSREDAVRLLGELANIELASRGEGDGGSSGQSGARLGSRRGGRSTSTEKSTGSRLIQPEALADACTTNSSSSDDPVSPPAKPPRLPLTVETLSGYGEARSWALDLRSDLKLWRDGAIEWEEMSTRLLLSGPPGTGKTTFARALCNSLQLPMLATSVATWLQPSYLGDVLKRMSRAFEEAQRNAPSILFIDECDAIGSRQDNARDHADYWNTVIARLLELLDGAARTSGVIIVGATNRPEFIDRALTRSGRLEKHVVIPKPDVDALCGILAHHVGRDLVSVLETAPTAWAGQENGEAAR</sequence>
<dbReference type="SUPFAM" id="SSF52540">
    <property type="entry name" value="P-loop containing nucleoside triphosphate hydrolases"/>
    <property type="match status" value="1"/>
</dbReference>
<feature type="region of interest" description="Disordered" evidence="2">
    <location>
        <begin position="353"/>
        <end position="420"/>
    </location>
</feature>
<dbReference type="InterPro" id="IPR003959">
    <property type="entry name" value="ATPase_AAA_core"/>
</dbReference>
<evidence type="ECO:0000313" key="4">
    <source>
        <dbReference type="EMBL" id="CCF18092.1"/>
    </source>
</evidence>